<gene>
    <name evidence="9" type="ORF">C3L33_22608</name>
</gene>
<keyword evidence="3 7" id="KW-0507">mRNA processing</keyword>
<reference evidence="9" key="1">
    <citation type="journal article" date="2019" name="Genome Biol. Evol.">
        <title>The Rhododendron genome and chromosomal organization provide insight into shared whole-genome duplications across the heath family (Ericaceae).</title>
        <authorList>
            <person name="Soza V.L."/>
            <person name="Lindsley D."/>
            <person name="Waalkes A."/>
            <person name="Ramage E."/>
            <person name="Patwardhan R.P."/>
            <person name="Burton J.N."/>
            <person name="Adey A."/>
            <person name="Kumar A."/>
            <person name="Qiu R."/>
            <person name="Shendure J."/>
            <person name="Hall B."/>
        </authorList>
    </citation>
    <scope>NUCLEOTIDE SEQUENCE</scope>
    <source>
        <strain evidence="9">RSF 1966-606</strain>
    </source>
</reference>
<evidence type="ECO:0000256" key="5">
    <source>
        <dbReference type="ARBA" id="ARBA00023187"/>
    </source>
</evidence>
<keyword evidence="8" id="KW-1133">Transmembrane helix</keyword>
<dbReference type="PANTHER" id="PTHR13264:SF5">
    <property type="entry name" value="PRE-MRNA-SPLICING FACTOR SYF2"/>
    <property type="match status" value="1"/>
</dbReference>
<comment type="subcellular location">
    <subcellularLocation>
        <location evidence="1 7">Nucleus</location>
    </subcellularLocation>
</comment>
<organism evidence="9">
    <name type="scientific">Rhododendron williamsianum</name>
    <dbReference type="NCBI Taxonomy" id="262921"/>
    <lineage>
        <taxon>Eukaryota</taxon>
        <taxon>Viridiplantae</taxon>
        <taxon>Streptophyta</taxon>
        <taxon>Embryophyta</taxon>
        <taxon>Tracheophyta</taxon>
        <taxon>Spermatophyta</taxon>
        <taxon>Magnoliopsida</taxon>
        <taxon>eudicotyledons</taxon>
        <taxon>Gunneridae</taxon>
        <taxon>Pentapetalae</taxon>
        <taxon>asterids</taxon>
        <taxon>Ericales</taxon>
        <taxon>Ericaceae</taxon>
        <taxon>Ericoideae</taxon>
        <taxon>Rhodoreae</taxon>
        <taxon>Rhododendron</taxon>
    </lineage>
</organism>
<dbReference type="GO" id="GO:0000398">
    <property type="term" value="P:mRNA splicing, via spliceosome"/>
    <property type="evidence" value="ECO:0007669"/>
    <property type="project" value="UniProtKB-UniRule"/>
</dbReference>
<accession>A0A6A4K8B6</accession>
<keyword evidence="8" id="KW-0472">Membrane</keyword>
<evidence type="ECO:0000256" key="8">
    <source>
        <dbReference type="SAM" id="Phobius"/>
    </source>
</evidence>
<feature type="non-terminal residue" evidence="9">
    <location>
        <position position="1"/>
    </location>
</feature>
<evidence type="ECO:0000256" key="3">
    <source>
        <dbReference type="ARBA" id="ARBA00022664"/>
    </source>
</evidence>
<evidence type="ECO:0000256" key="2">
    <source>
        <dbReference type="ARBA" id="ARBA00010028"/>
    </source>
</evidence>
<evidence type="ECO:0000256" key="1">
    <source>
        <dbReference type="ARBA" id="ARBA00004123"/>
    </source>
</evidence>
<dbReference type="EMBL" id="QEFC01004124">
    <property type="protein sequence ID" value="KAE9445496.1"/>
    <property type="molecule type" value="Genomic_DNA"/>
</dbReference>
<dbReference type="GO" id="GO:0071014">
    <property type="term" value="C:post-mRNA release spliceosomal complex"/>
    <property type="evidence" value="ECO:0007669"/>
    <property type="project" value="TreeGrafter"/>
</dbReference>
<dbReference type="OrthoDB" id="199717at2759"/>
<name>A0A6A4K8B6_9ERIC</name>
<comment type="similarity">
    <text evidence="2 7">Belongs to the SYF2 family.</text>
</comment>
<keyword evidence="8" id="KW-0812">Transmembrane</keyword>
<keyword evidence="5 7" id="KW-0508">mRNA splicing</keyword>
<keyword evidence="4 7" id="KW-0747">Spliceosome</keyword>
<comment type="subunit">
    <text evidence="7">May be part of a spliceosome complex.</text>
</comment>
<dbReference type="AlphaFoldDB" id="A0A6A4K8B6"/>
<dbReference type="GO" id="GO:0071013">
    <property type="term" value="C:catalytic step 2 spliceosome"/>
    <property type="evidence" value="ECO:0007669"/>
    <property type="project" value="TreeGrafter"/>
</dbReference>
<dbReference type="Pfam" id="PF08231">
    <property type="entry name" value="SYF2"/>
    <property type="match status" value="1"/>
</dbReference>
<sequence length="242" mass="27470">MIAQALNVYKTLIGSNVGDIFKDVCPPEIIANVKATVVTQQAPKTSDDKIEKMVKEFKERDQKRKSFSWRRRFRDEKDIDSINDRHEHFNKTKMVSTYSKRQICSVQFCSAFVMQSSVELCLLLDCSFQLISYYFYPAMLLFSVLAAVFKPRWCFGNDYPVNCSAVCILRLQTMASLALDPCYVRCSHSTTLMETLLSLYGTDVVPLIICLVTVFKSTILLVFPRATSVLFSKANAMAEAAL</sequence>
<comment type="caution">
    <text evidence="9">The sequence shown here is derived from an EMBL/GenBank/DDBJ whole genome shotgun (WGS) entry which is preliminary data.</text>
</comment>
<evidence type="ECO:0000256" key="7">
    <source>
        <dbReference type="RuleBase" id="RU367148"/>
    </source>
</evidence>
<evidence type="ECO:0000256" key="4">
    <source>
        <dbReference type="ARBA" id="ARBA00022728"/>
    </source>
</evidence>
<dbReference type="InterPro" id="IPR013260">
    <property type="entry name" value="mRNA_splic_SYF2"/>
</dbReference>
<keyword evidence="6 7" id="KW-0539">Nucleus</keyword>
<comment type="function">
    <text evidence="7">Involved in pre-mRNA splicing.</text>
</comment>
<dbReference type="PANTHER" id="PTHR13264">
    <property type="entry name" value="GCIP-INTERACTING PROTEIN P29"/>
    <property type="match status" value="1"/>
</dbReference>
<feature type="transmembrane region" description="Helical" evidence="8">
    <location>
        <begin position="131"/>
        <end position="149"/>
    </location>
</feature>
<feature type="transmembrane region" description="Helical" evidence="8">
    <location>
        <begin position="199"/>
        <end position="223"/>
    </location>
</feature>
<evidence type="ECO:0000256" key="6">
    <source>
        <dbReference type="ARBA" id="ARBA00023242"/>
    </source>
</evidence>
<protein>
    <recommendedName>
        <fullName evidence="7">Pre-mRNA-splicing factor SYF2</fullName>
    </recommendedName>
</protein>
<evidence type="ECO:0000313" key="9">
    <source>
        <dbReference type="EMBL" id="KAE9445496.1"/>
    </source>
</evidence>
<proteinExistence type="inferred from homology"/>
<dbReference type="GO" id="GO:0000974">
    <property type="term" value="C:Prp19 complex"/>
    <property type="evidence" value="ECO:0007669"/>
    <property type="project" value="TreeGrafter"/>
</dbReference>